<dbReference type="InterPro" id="IPR000904">
    <property type="entry name" value="Sec7_dom"/>
</dbReference>
<feature type="compositionally biased region" description="Polar residues" evidence="7">
    <location>
        <begin position="1569"/>
        <end position="1583"/>
    </location>
</feature>
<feature type="compositionally biased region" description="Polar residues" evidence="7">
    <location>
        <begin position="316"/>
        <end position="334"/>
    </location>
</feature>
<feature type="compositionally biased region" description="Low complexity" evidence="7">
    <location>
        <begin position="735"/>
        <end position="744"/>
    </location>
</feature>
<feature type="compositionally biased region" description="Basic and acidic residues" evidence="7">
    <location>
        <begin position="262"/>
        <end position="286"/>
    </location>
</feature>
<feature type="region of interest" description="Disordered" evidence="7">
    <location>
        <begin position="681"/>
        <end position="709"/>
    </location>
</feature>
<proteinExistence type="predicted"/>
<feature type="compositionally biased region" description="Low complexity" evidence="7">
    <location>
        <begin position="458"/>
        <end position="469"/>
    </location>
</feature>
<feature type="compositionally biased region" description="Acidic residues" evidence="7">
    <location>
        <begin position="287"/>
        <end position="301"/>
    </location>
</feature>
<accession>A0A9X0CTP2</accession>
<feature type="region of interest" description="Disordered" evidence="7">
    <location>
        <begin position="190"/>
        <end position="473"/>
    </location>
</feature>
<dbReference type="PROSITE" id="PS50190">
    <property type="entry name" value="SEC7"/>
    <property type="match status" value="1"/>
</dbReference>
<evidence type="ECO:0000313" key="9">
    <source>
        <dbReference type="EMBL" id="KAJ7373813.1"/>
    </source>
</evidence>
<dbReference type="InterPro" id="IPR035999">
    <property type="entry name" value="Sec7_dom_sf"/>
</dbReference>
<dbReference type="GO" id="GO:0016020">
    <property type="term" value="C:membrane"/>
    <property type="evidence" value="ECO:0007669"/>
    <property type="project" value="UniProtKB-SubCell"/>
</dbReference>
<name>A0A9X0CTP2_9CNID</name>
<feature type="compositionally biased region" description="Low complexity" evidence="7">
    <location>
        <begin position="225"/>
        <end position="241"/>
    </location>
</feature>
<dbReference type="Gene3D" id="1.10.1000.11">
    <property type="entry name" value="Arf Nucleotide-binding Site Opener,domain 2"/>
    <property type="match status" value="1"/>
</dbReference>
<keyword evidence="6" id="KW-0472">Membrane</keyword>
<sequence>MFENTKTQNMFLTRALEKILHDKETKKSYHQQLKKACEVALEEIHKSQAAVIADSSDESPSSALPPPKGKHPFIEADKYFLPFELACKSKCPRIIVTALDCLQKLIAYGHLAGDIPDSTEPAKKLLDRIVENICSCFVGVQTDEGVQLQIIKALLTAVTSNSCEVHEGTLLQAVRTCYNIYLASRNLTNQRNCPGYAQPDDKRHFSKDGSTSTEEEAKETEAEAEAVQTASTPTPSETTESQTDRLSTVSSNSDNPDTDSMVEGHEPKSANDDSSRTEEESNRPDNDVDEGVDLQADDQLEDSTKESLEESKGETEVSSSLEGGNDSIAESTEQGGVDNKMMSEVDGESPVENTSHNGAGGKEETAKDDTTSEVTAEHTPAVGDEDSVKVEEPSKLEQVNPDNPSDRSIVANGEVNESTPEKPNVNGLPQYDLHPPSTPTETSSPMSDELGDTHSESGTEAEGSASSTSVNSQGTGAVKFSHVTQKDAFLVFRSLCKLSMKPLSDAPLDPKSHELRSKILSLELMLSCLQNAGPVFVLMRFPAVFELSLAIFLTLLSSFKTHLKMQIEVFFKEIFLNILETSTSSFQHKWMVMQALTRICSDAQCVVDIYLNYDCDLSLSNIFDRLTSDLAKIAQGRQAIVLAATPVQEKSMRLKGLECLVSILKCMVEWSRELYLNPHSHVASSSDTPGVKRKGSMNEADSEESGDRISLHAEDRLSLSSELKSFGGSQGSLNSTSTTSTTSTVAAPDNPEQFESLKQMKGLMEQGIEKFNKNPKKGVKYLQENGLLGLQPEDVAEFLQTDERLDKTQVGELVGDNDLFSREVMYSYIDKFNFKDMDYVSALRLFLNNFRLPGEAQKIDRLMEKFASRYLETNPTNTVFASADAAYVLAYSIIMLTTDLHNSQVKRKITKEQYITMNKGINDSKDLPQEYLESIYDEISQNEIKMRTAPKTANRYSTIYLQNEKQRRLLYFQEMEQMAQTAKTLIEGVSQIQTTFTSATHVEHIRPMFKVTWSPFLAAFSVNLQHCDDSRWPHCVWMAFDAQSELDAYLECSFVQALSRFTLLTATAGLHEIKTKNIDTIKTLITVAQTDGNYLGRAWHEILKCISQLELAQLIGTGVKSMGAAGGSGHISTPVSMGTTGLVSSHDPKKIAYIQETVGETSSQSVVVAVDRIFTGSTKLDGDAIVDFVQALGAISSDELANPTHPRMFSLQKIVEISYYNMNRIRLEWSRIWAVLGDHFNKCGCNPNEDVAFFCVDSLRQLAMKFLEKGELPNFRFQKDFLRPFEYIVKKNRSATIRDMVVRCVAQMVHSQAHNIKSGWKNVFSVFHLAASDEDEGIVELAFQTTATIFENMEAIRLIRNCAKHVYENPEMFKEHSSEDGGVPEADKVWVKGWFPVLFELSCIINRCKLDVRTRGLTVMFEIMKSYGHTFQQHWWRDVFRVVFRIFDNMKLPDQQVDWSEKSEWMTTTCNHALYAVVDVFTQYFEVLSDVLLEDMFSHLLWCVQQDNEQLARSGTNCLENLVVSNGSQFSSEMWQRACRCIRDIFTSTVPSELLTWRPEVHSVGVPTPDSTPTHSPAQTPVRSHSFDNKSVDMEVRPEHDIVPRLEEDGDDWGVDTFTVEKHADKAEDALQAQEKEVTHKNTLSVVQVEPTEGLPHHYDTPEELFTSLLIRCVVQLELIQTIDNVVFFPATSRREDAENLAFAKSGDVSRDRLDSSVSSESAIGAGMYAFLSSPQLLLFVDCLEESHKFAKSFNANNEQRTFLMKAGFKGKSKPNLLKQETSSLACMLRILFKMYADEDRKDSWPEIEQRSVRICKDALQYFLSLESSSHRDAWTSLLLLLLNRLLKLDDERFKAHISQYHPLLCDMLLADSKLELRSVLRRVFQRVGSTFGICEITESS</sequence>
<dbReference type="Pfam" id="PF09324">
    <property type="entry name" value="Sec7-like_HDS"/>
    <property type="match status" value="1"/>
</dbReference>
<dbReference type="PANTHER" id="PTHR10663">
    <property type="entry name" value="GUANYL-NUCLEOTIDE EXCHANGE FACTOR"/>
    <property type="match status" value="1"/>
</dbReference>
<evidence type="ECO:0000256" key="1">
    <source>
        <dbReference type="ARBA" id="ARBA00004370"/>
    </source>
</evidence>
<dbReference type="InterPro" id="IPR032629">
    <property type="entry name" value="DCB_dom"/>
</dbReference>
<comment type="subcellular location">
    <subcellularLocation>
        <location evidence="2">Cytoplasm</location>
    </subcellularLocation>
    <subcellularLocation>
        <location evidence="1">Membrane</location>
    </subcellularLocation>
</comment>
<organism evidence="9 10">
    <name type="scientific">Desmophyllum pertusum</name>
    <dbReference type="NCBI Taxonomy" id="174260"/>
    <lineage>
        <taxon>Eukaryota</taxon>
        <taxon>Metazoa</taxon>
        <taxon>Cnidaria</taxon>
        <taxon>Anthozoa</taxon>
        <taxon>Hexacorallia</taxon>
        <taxon>Scleractinia</taxon>
        <taxon>Caryophylliina</taxon>
        <taxon>Caryophylliidae</taxon>
        <taxon>Desmophyllum</taxon>
    </lineage>
</organism>
<dbReference type="Pfam" id="PF20252">
    <property type="entry name" value="BIG2_C"/>
    <property type="match status" value="1"/>
</dbReference>
<dbReference type="EMBL" id="MU826829">
    <property type="protein sequence ID" value="KAJ7373813.1"/>
    <property type="molecule type" value="Genomic_DNA"/>
</dbReference>
<dbReference type="GO" id="GO:0015031">
    <property type="term" value="P:protein transport"/>
    <property type="evidence" value="ECO:0007669"/>
    <property type="project" value="UniProtKB-KW"/>
</dbReference>
<feature type="compositionally biased region" description="Basic and acidic residues" evidence="7">
    <location>
        <begin position="302"/>
        <end position="315"/>
    </location>
</feature>
<dbReference type="SMART" id="SM00222">
    <property type="entry name" value="Sec7"/>
    <property type="match status" value="1"/>
</dbReference>
<dbReference type="FunFam" id="1.10.220.20:FF:000002">
    <property type="entry name" value="Brefeldin A-inhibited guanine nucleotide-exchange protein 1"/>
    <property type="match status" value="1"/>
</dbReference>
<keyword evidence="10" id="KW-1185">Reference proteome</keyword>
<dbReference type="InterPro" id="IPR032691">
    <property type="entry name" value="Mon2/Sec7/BIG1-like_HUS"/>
</dbReference>
<feature type="compositionally biased region" description="Acidic residues" evidence="7">
    <location>
        <begin position="213"/>
        <end position="224"/>
    </location>
</feature>
<evidence type="ECO:0000256" key="6">
    <source>
        <dbReference type="ARBA" id="ARBA00023136"/>
    </source>
</evidence>
<dbReference type="SUPFAM" id="SSF48425">
    <property type="entry name" value="Sec7 domain"/>
    <property type="match status" value="1"/>
</dbReference>
<protein>
    <submittedName>
        <fullName evidence="9">Brefeldin A-inhibited guanine nucleotide-exchange protein 1</fullName>
    </submittedName>
</protein>
<evidence type="ECO:0000256" key="5">
    <source>
        <dbReference type="ARBA" id="ARBA00022927"/>
    </source>
</evidence>
<gene>
    <name evidence="9" type="primary">ARFGEF1</name>
    <name evidence="9" type="ORF">OS493_009135</name>
</gene>
<dbReference type="InterPro" id="IPR046455">
    <property type="entry name" value="Sec7/BIG1-like_C"/>
</dbReference>
<evidence type="ECO:0000259" key="8">
    <source>
        <dbReference type="PROSITE" id="PS50190"/>
    </source>
</evidence>
<dbReference type="OrthoDB" id="18431at2759"/>
<evidence type="ECO:0000256" key="4">
    <source>
        <dbReference type="ARBA" id="ARBA00022490"/>
    </source>
</evidence>
<dbReference type="Proteomes" id="UP001163046">
    <property type="component" value="Unassembled WGS sequence"/>
</dbReference>
<dbReference type="FunFam" id="1.10.1000.11:FF:000003">
    <property type="entry name" value="Brefeldin A-inhibited guanine nucleotide-exchange protein 1"/>
    <property type="match status" value="1"/>
</dbReference>
<comment type="caution">
    <text evidence="9">The sequence shown here is derived from an EMBL/GenBank/DDBJ whole genome shotgun (WGS) entry which is preliminary data.</text>
</comment>
<feature type="region of interest" description="Disordered" evidence="7">
    <location>
        <begin position="1565"/>
        <end position="1586"/>
    </location>
</feature>
<keyword evidence="5" id="KW-0653">Protein transport</keyword>
<evidence type="ECO:0000256" key="3">
    <source>
        <dbReference type="ARBA" id="ARBA00022448"/>
    </source>
</evidence>
<dbReference type="Pfam" id="PF12783">
    <property type="entry name" value="Sec7-like_HUS"/>
    <property type="match status" value="2"/>
</dbReference>
<feature type="region of interest" description="Disordered" evidence="7">
    <location>
        <begin position="724"/>
        <end position="751"/>
    </location>
</feature>
<keyword evidence="4" id="KW-0963">Cytoplasm</keyword>
<dbReference type="Gene3D" id="1.10.220.20">
    <property type="match status" value="1"/>
</dbReference>
<feature type="compositionally biased region" description="Basic and acidic residues" evidence="7">
    <location>
        <begin position="361"/>
        <end position="370"/>
    </location>
</feature>
<feature type="compositionally biased region" description="Basic and acidic residues" evidence="7">
    <location>
        <begin position="386"/>
        <end position="395"/>
    </location>
</feature>
<dbReference type="SUPFAM" id="SSF48371">
    <property type="entry name" value="ARM repeat"/>
    <property type="match status" value="1"/>
</dbReference>
<dbReference type="InterPro" id="IPR023394">
    <property type="entry name" value="Sec7_C_sf"/>
</dbReference>
<dbReference type="InterPro" id="IPR016024">
    <property type="entry name" value="ARM-type_fold"/>
</dbReference>
<dbReference type="CDD" id="cd00171">
    <property type="entry name" value="Sec7"/>
    <property type="match status" value="1"/>
</dbReference>
<evidence type="ECO:0000313" key="10">
    <source>
        <dbReference type="Proteomes" id="UP001163046"/>
    </source>
</evidence>
<evidence type="ECO:0000256" key="7">
    <source>
        <dbReference type="SAM" id="MobiDB-lite"/>
    </source>
</evidence>
<dbReference type="GO" id="GO:0005085">
    <property type="term" value="F:guanyl-nucleotide exchange factor activity"/>
    <property type="evidence" value="ECO:0007669"/>
    <property type="project" value="InterPro"/>
</dbReference>
<feature type="domain" description="SEC7" evidence="8">
    <location>
        <begin position="753"/>
        <end position="942"/>
    </location>
</feature>
<evidence type="ECO:0000256" key="2">
    <source>
        <dbReference type="ARBA" id="ARBA00004496"/>
    </source>
</evidence>
<dbReference type="InterPro" id="IPR015403">
    <property type="entry name" value="Mon2/Sec7/BIG1-like_HDS"/>
</dbReference>
<dbReference type="GO" id="GO:0005737">
    <property type="term" value="C:cytoplasm"/>
    <property type="evidence" value="ECO:0007669"/>
    <property type="project" value="UniProtKB-SubCell"/>
</dbReference>
<feature type="compositionally biased region" description="Polar residues" evidence="7">
    <location>
        <begin position="244"/>
        <end position="255"/>
    </location>
</feature>
<dbReference type="GO" id="GO:0032012">
    <property type="term" value="P:regulation of ARF protein signal transduction"/>
    <property type="evidence" value="ECO:0007669"/>
    <property type="project" value="InterPro"/>
</dbReference>
<reference evidence="9" key="1">
    <citation type="submission" date="2023-01" db="EMBL/GenBank/DDBJ databases">
        <title>Genome assembly of the deep-sea coral Lophelia pertusa.</title>
        <authorList>
            <person name="Herrera S."/>
            <person name="Cordes E."/>
        </authorList>
    </citation>
    <scope>NUCLEOTIDE SEQUENCE</scope>
    <source>
        <strain evidence="9">USNM1676648</strain>
        <tissue evidence="9">Polyp</tissue>
    </source>
</reference>
<dbReference type="PANTHER" id="PTHR10663:SF375">
    <property type="entry name" value="LD29171P"/>
    <property type="match status" value="1"/>
</dbReference>
<dbReference type="Pfam" id="PF01369">
    <property type="entry name" value="Sec7"/>
    <property type="match status" value="1"/>
</dbReference>
<dbReference type="Pfam" id="PF16213">
    <property type="entry name" value="DCB"/>
    <property type="match status" value="1"/>
</dbReference>
<keyword evidence="3" id="KW-0813">Transport</keyword>